<feature type="region of interest" description="Disordered" evidence="1">
    <location>
        <begin position="212"/>
        <end position="237"/>
    </location>
</feature>
<dbReference type="AlphaFoldDB" id="A0A812VVX6"/>
<dbReference type="EMBL" id="CAJNJA010030292">
    <property type="protein sequence ID" value="CAE7641347.1"/>
    <property type="molecule type" value="Genomic_DNA"/>
</dbReference>
<reference evidence="2" key="1">
    <citation type="submission" date="2021-02" db="EMBL/GenBank/DDBJ databases">
        <authorList>
            <person name="Dougan E. K."/>
            <person name="Rhodes N."/>
            <person name="Thang M."/>
            <person name="Chan C."/>
        </authorList>
    </citation>
    <scope>NUCLEOTIDE SEQUENCE</scope>
</reference>
<sequence length="611" mass="69748">MGRLLWQQMMRNHVSFLKDLEQWLPNLLEEGKIPDRSVTSGLADRDNYKGGSLAFTTGRLLAEDDQDLRLRRECPRPVQIIVLLRPTDPQECHQNWYKLKWQDSWKQLWEKCRRQLDVHEMRAVLAPRPPETSGALLSPPGLADVVAILERKLPYVQKMVMLKIGVVKGELGSYRESPSFWSFSVVTFAEDAYQVTISRLVKLQLQALLQQQQQQGPRADRPETVKPGITDLPRLPEYQPTTGSIDLLNWLTHIQPIMQDLSDTSYAWWEGTLQDALSWYTKYSAASPLERLQLKPSSSQELHRPEWARGERRATAMMLSAVPQAVREEVIAMGSVTSLALLCKLYAVYQPGNLQERALVLQRLERPEECDTALQAVEALRKWTLWRRRASSIGIAEPDASVLVQGLDRITTKVVKANSELSFRVSLIRSTLQVDVCPSSQSVTTFLQHLQAEMEQQARLSVTKAPAPVSPGMRAVTPVDGHRPPRREVPMGFAASSRERRDAGGETHVSFLTPGVCWKKGPDQRSVWHAELRATRSRSVGPQEEERRDHRGQQCLEWAKQALRPLQHPHRRRSGVEALDLQGHRVSEDYMPWRQSELKERSFLSKRTCDE</sequence>
<accession>A0A812VVX6</accession>
<dbReference type="OrthoDB" id="448215at2759"/>
<keyword evidence="3" id="KW-1185">Reference proteome</keyword>
<proteinExistence type="predicted"/>
<evidence type="ECO:0000313" key="2">
    <source>
        <dbReference type="EMBL" id="CAE7641347.1"/>
    </source>
</evidence>
<feature type="region of interest" description="Disordered" evidence="1">
    <location>
        <begin position="534"/>
        <end position="553"/>
    </location>
</feature>
<evidence type="ECO:0000256" key="1">
    <source>
        <dbReference type="SAM" id="MobiDB-lite"/>
    </source>
</evidence>
<feature type="region of interest" description="Disordered" evidence="1">
    <location>
        <begin position="463"/>
        <end position="489"/>
    </location>
</feature>
<protein>
    <submittedName>
        <fullName evidence="2">GIP protein</fullName>
    </submittedName>
</protein>
<comment type="caution">
    <text evidence="2">The sequence shown here is derived from an EMBL/GenBank/DDBJ whole genome shotgun (WGS) entry which is preliminary data.</text>
</comment>
<gene>
    <name evidence="2" type="primary">GIP</name>
    <name evidence="2" type="ORF">SNEC2469_LOCUS18114</name>
</gene>
<name>A0A812VVX6_9DINO</name>
<dbReference type="Proteomes" id="UP000601435">
    <property type="component" value="Unassembled WGS sequence"/>
</dbReference>
<feature type="compositionally biased region" description="Basic and acidic residues" evidence="1">
    <location>
        <begin position="480"/>
        <end position="489"/>
    </location>
</feature>
<organism evidence="2 3">
    <name type="scientific">Symbiodinium necroappetens</name>
    <dbReference type="NCBI Taxonomy" id="1628268"/>
    <lineage>
        <taxon>Eukaryota</taxon>
        <taxon>Sar</taxon>
        <taxon>Alveolata</taxon>
        <taxon>Dinophyceae</taxon>
        <taxon>Suessiales</taxon>
        <taxon>Symbiodiniaceae</taxon>
        <taxon>Symbiodinium</taxon>
    </lineage>
</organism>
<evidence type="ECO:0000313" key="3">
    <source>
        <dbReference type="Proteomes" id="UP000601435"/>
    </source>
</evidence>